<evidence type="ECO:0000259" key="6">
    <source>
        <dbReference type="PROSITE" id="PS50949"/>
    </source>
</evidence>
<dbReference type="RefSeq" id="WP_131611466.1">
    <property type="nucleotide sequence ID" value="NZ_SJSM01000022.1"/>
</dbReference>
<dbReference type="InterPro" id="IPR036388">
    <property type="entry name" value="WH-like_DNA-bd_sf"/>
</dbReference>
<accession>A0A4R0MNP3</accession>
<dbReference type="InterPro" id="IPR036390">
    <property type="entry name" value="WH_DNA-bd_sf"/>
</dbReference>
<dbReference type="SUPFAM" id="SSF46785">
    <property type="entry name" value="Winged helix' DNA-binding domain"/>
    <property type="match status" value="1"/>
</dbReference>
<keyword evidence="4" id="KW-0238">DNA-binding</keyword>
<dbReference type="Gene3D" id="3.40.640.10">
    <property type="entry name" value="Type I PLP-dependent aspartate aminotransferase-like (Major domain)"/>
    <property type="match status" value="1"/>
</dbReference>
<dbReference type="CDD" id="cd00609">
    <property type="entry name" value="AAT_like"/>
    <property type="match status" value="1"/>
</dbReference>
<dbReference type="GO" id="GO:0003677">
    <property type="term" value="F:DNA binding"/>
    <property type="evidence" value="ECO:0007669"/>
    <property type="project" value="UniProtKB-KW"/>
</dbReference>
<keyword evidence="8" id="KW-1185">Reference proteome</keyword>
<organism evidence="7 8">
    <name type="scientific">Pedobacter hiemivivus</name>
    <dbReference type="NCBI Taxonomy" id="2530454"/>
    <lineage>
        <taxon>Bacteria</taxon>
        <taxon>Pseudomonadati</taxon>
        <taxon>Bacteroidota</taxon>
        <taxon>Sphingobacteriia</taxon>
        <taxon>Sphingobacteriales</taxon>
        <taxon>Sphingobacteriaceae</taxon>
        <taxon>Pedobacter</taxon>
    </lineage>
</organism>
<protein>
    <submittedName>
        <fullName evidence="7">PLP-dependent aminotransferase family protein</fullName>
    </submittedName>
</protein>
<dbReference type="Pfam" id="PF00392">
    <property type="entry name" value="GntR"/>
    <property type="match status" value="1"/>
</dbReference>
<evidence type="ECO:0000256" key="1">
    <source>
        <dbReference type="ARBA" id="ARBA00005384"/>
    </source>
</evidence>
<dbReference type="SUPFAM" id="SSF53383">
    <property type="entry name" value="PLP-dependent transferases"/>
    <property type="match status" value="1"/>
</dbReference>
<comment type="similarity">
    <text evidence="1">In the C-terminal section; belongs to the class-I pyridoxal-phosphate-dependent aminotransferase family.</text>
</comment>
<keyword evidence="3" id="KW-0805">Transcription regulation</keyword>
<evidence type="ECO:0000256" key="3">
    <source>
        <dbReference type="ARBA" id="ARBA00023015"/>
    </source>
</evidence>
<keyword evidence="7" id="KW-0808">Transferase</keyword>
<dbReference type="Proteomes" id="UP000291117">
    <property type="component" value="Unassembled WGS sequence"/>
</dbReference>
<gene>
    <name evidence="7" type="ORF">EZ444_22185</name>
</gene>
<keyword evidence="7" id="KW-0032">Aminotransferase</keyword>
<dbReference type="InterPro" id="IPR015424">
    <property type="entry name" value="PyrdxlP-dep_Trfase"/>
</dbReference>
<evidence type="ECO:0000313" key="8">
    <source>
        <dbReference type="Proteomes" id="UP000291117"/>
    </source>
</evidence>
<sequence length="488" mass="55198">MKNKYSIDWLIPGLDKTKCTSQIIDFIIQAVTSGDLMAGDFIPSYRALAKLNKVGESSVRRAYTKLVDTYWLTSNPGSATSISKHNPTENLIHEESGFTERFSAGMPVKNKNAEPKKIAEPFSGVGSDFPSPASFPDEKLLSYYVPLLVESKGLTQAEFFAAFDSKELRAAVIDNLNRKRGFGLNQDMLTVIHGRKSSLDRVFKCLITPGDVVVNTAPFDLKLAIALEKCGAKVQIIDRKHDDFLERLEQLLQNTKVRAIHIRPQCSYPESYSLSESACNRLIELAKKYKICLIEEEDDHEFWYGKYPFRALASRRHGGFVIYMGALSKASPETSALRLVVAPTQFIADMQLLPKQSIEHRDVIRERAIAKMIANGDMLEYARDIRLKSRVYRDQLHKILKDHLEKYIKYQVPQNGLTFWLKFDEVIDLNMVLDKLEEMGVPVPYHPNHQKTKEKLNHMMLGFGAFDIDEALGGATLLGQIISGLHPK</sequence>
<feature type="domain" description="HTH gntR-type" evidence="6">
    <location>
        <begin position="17"/>
        <end position="85"/>
    </location>
</feature>
<reference evidence="7 8" key="1">
    <citation type="submission" date="2019-02" db="EMBL/GenBank/DDBJ databases">
        <title>Pedobacter sp. RP-3-8 sp. nov., isolated from Arctic soil.</title>
        <authorList>
            <person name="Dahal R.H."/>
        </authorList>
    </citation>
    <scope>NUCLEOTIDE SEQUENCE [LARGE SCALE GENOMIC DNA]</scope>
    <source>
        <strain evidence="7 8">RP-3-8</strain>
    </source>
</reference>
<dbReference type="PANTHER" id="PTHR46577:SF2">
    <property type="entry name" value="TRANSCRIPTIONAL REGULATORY PROTEIN"/>
    <property type="match status" value="1"/>
</dbReference>
<evidence type="ECO:0000256" key="4">
    <source>
        <dbReference type="ARBA" id="ARBA00023125"/>
    </source>
</evidence>
<comment type="caution">
    <text evidence="7">The sequence shown here is derived from an EMBL/GenBank/DDBJ whole genome shotgun (WGS) entry which is preliminary data.</text>
</comment>
<dbReference type="Gene3D" id="1.10.10.10">
    <property type="entry name" value="Winged helix-like DNA-binding domain superfamily/Winged helix DNA-binding domain"/>
    <property type="match status" value="1"/>
</dbReference>
<name>A0A4R0MNP3_9SPHI</name>
<dbReference type="SMART" id="SM00345">
    <property type="entry name" value="HTH_GNTR"/>
    <property type="match status" value="1"/>
</dbReference>
<keyword evidence="5" id="KW-0804">Transcription</keyword>
<dbReference type="OrthoDB" id="726473at2"/>
<dbReference type="PROSITE" id="PS50949">
    <property type="entry name" value="HTH_GNTR"/>
    <property type="match status" value="1"/>
</dbReference>
<dbReference type="GO" id="GO:0003700">
    <property type="term" value="F:DNA-binding transcription factor activity"/>
    <property type="evidence" value="ECO:0007669"/>
    <property type="project" value="InterPro"/>
</dbReference>
<dbReference type="GO" id="GO:0008483">
    <property type="term" value="F:transaminase activity"/>
    <property type="evidence" value="ECO:0007669"/>
    <property type="project" value="UniProtKB-KW"/>
</dbReference>
<proteinExistence type="inferred from homology"/>
<dbReference type="InterPro" id="IPR015421">
    <property type="entry name" value="PyrdxlP-dep_Trfase_major"/>
</dbReference>
<evidence type="ECO:0000313" key="7">
    <source>
        <dbReference type="EMBL" id="TCC87842.1"/>
    </source>
</evidence>
<dbReference type="InterPro" id="IPR000524">
    <property type="entry name" value="Tscrpt_reg_HTH_GntR"/>
</dbReference>
<dbReference type="InterPro" id="IPR051446">
    <property type="entry name" value="HTH_trans_reg/aminotransferase"/>
</dbReference>
<dbReference type="AlphaFoldDB" id="A0A4R0MNP3"/>
<keyword evidence="2" id="KW-0663">Pyridoxal phosphate</keyword>
<evidence type="ECO:0000256" key="5">
    <source>
        <dbReference type="ARBA" id="ARBA00023163"/>
    </source>
</evidence>
<dbReference type="EMBL" id="SJSM01000022">
    <property type="protein sequence ID" value="TCC87842.1"/>
    <property type="molecule type" value="Genomic_DNA"/>
</dbReference>
<dbReference type="PANTHER" id="PTHR46577">
    <property type="entry name" value="HTH-TYPE TRANSCRIPTIONAL REGULATORY PROTEIN GABR"/>
    <property type="match status" value="1"/>
</dbReference>
<evidence type="ECO:0000256" key="2">
    <source>
        <dbReference type="ARBA" id="ARBA00022898"/>
    </source>
</evidence>